<organism evidence="1 2">
    <name type="scientific">Haliscomenobacter hydrossis (strain ATCC 27775 / DSM 1100 / LMG 10767 / O)</name>
    <dbReference type="NCBI Taxonomy" id="760192"/>
    <lineage>
        <taxon>Bacteria</taxon>
        <taxon>Pseudomonadati</taxon>
        <taxon>Bacteroidota</taxon>
        <taxon>Saprospiria</taxon>
        <taxon>Saprospirales</taxon>
        <taxon>Haliscomenobacteraceae</taxon>
        <taxon>Haliscomenobacter</taxon>
    </lineage>
</organism>
<name>F4KU14_HALH1</name>
<dbReference type="Gene3D" id="2.30.30.40">
    <property type="entry name" value="SH3 Domains"/>
    <property type="match status" value="1"/>
</dbReference>
<dbReference type="OrthoDB" id="1427840at2"/>
<proteinExistence type="predicted"/>
<evidence type="ECO:0000313" key="1">
    <source>
        <dbReference type="EMBL" id="AEE49150.1"/>
    </source>
</evidence>
<gene>
    <name evidence="1" type="ordered locus">Halhy_1255</name>
</gene>
<evidence type="ECO:0000313" key="2">
    <source>
        <dbReference type="Proteomes" id="UP000008461"/>
    </source>
</evidence>
<sequence>MHQLILSKQSRFLLGLALLFVLLGSFRALNVADTTTFYVLAPSGLNLRKDADPNSAKVDLVPLGGKVTLLTAPATKNLSVDQLSGGMAKVKYGDKVGFVFDGYLSQFPAPKQSINTPGDYKLETYVEKLRSGPDVFILHEEHTKDYGGYLSSESAIHIPTQNWQEAFLISKLLLNIPPKFLFPKPSKAVETIIPNPDKKEQAWSDEMKVERDKTGQLISINYYYRSEGGGWGAVITKSTEESGQQKMLKIAYTGIAD</sequence>
<dbReference type="eggNOG" id="COG4991">
    <property type="taxonomic scope" value="Bacteria"/>
</dbReference>
<dbReference type="KEGG" id="hhy:Halhy_1255"/>
<dbReference type="STRING" id="760192.Halhy_1255"/>
<dbReference type="HOGENOM" id="CLU_1096821_0_0_10"/>
<evidence type="ECO:0008006" key="3">
    <source>
        <dbReference type="Google" id="ProtNLM"/>
    </source>
</evidence>
<protein>
    <recommendedName>
        <fullName evidence="3">SH3b domain-containing protein</fullName>
    </recommendedName>
</protein>
<reference evidence="1 2" key="1">
    <citation type="journal article" date="2011" name="Stand. Genomic Sci.">
        <title>Complete genome sequence of Haliscomenobacter hydrossis type strain (O).</title>
        <authorList>
            <consortium name="US DOE Joint Genome Institute (JGI-PGF)"/>
            <person name="Daligault H."/>
            <person name="Lapidus A."/>
            <person name="Zeytun A."/>
            <person name="Nolan M."/>
            <person name="Lucas S."/>
            <person name="Del Rio T.G."/>
            <person name="Tice H."/>
            <person name="Cheng J.F."/>
            <person name="Tapia R."/>
            <person name="Han C."/>
            <person name="Goodwin L."/>
            <person name="Pitluck S."/>
            <person name="Liolios K."/>
            <person name="Pagani I."/>
            <person name="Ivanova N."/>
            <person name="Huntemann M."/>
            <person name="Mavromatis K."/>
            <person name="Mikhailova N."/>
            <person name="Pati A."/>
            <person name="Chen A."/>
            <person name="Palaniappan K."/>
            <person name="Land M."/>
            <person name="Hauser L."/>
            <person name="Brambilla E.M."/>
            <person name="Rohde M."/>
            <person name="Verbarg S."/>
            <person name="Goker M."/>
            <person name="Bristow J."/>
            <person name="Eisen J.A."/>
            <person name="Markowitz V."/>
            <person name="Hugenholtz P."/>
            <person name="Kyrpides N.C."/>
            <person name="Klenk H.P."/>
            <person name="Woyke T."/>
        </authorList>
    </citation>
    <scope>NUCLEOTIDE SEQUENCE [LARGE SCALE GENOMIC DNA]</scope>
    <source>
        <strain evidence="2">ATCC 27775 / DSM 1100 / LMG 10767 / O</strain>
    </source>
</reference>
<dbReference type="RefSeq" id="WP_013763705.1">
    <property type="nucleotide sequence ID" value="NC_015510.1"/>
</dbReference>
<accession>F4KU14</accession>
<reference key="2">
    <citation type="submission" date="2011-04" db="EMBL/GenBank/DDBJ databases">
        <title>Complete sequence of chromosome of Haliscomenobacter hydrossis DSM 1100.</title>
        <authorList>
            <consortium name="US DOE Joint Genome Institute (JGI-PGF)"/>
            <person name="Lucas S."/>
            <person name="Han J."/>
            <person name="Lapidus A."/>
            <person name="Bruce D."/>
            <person name="Goodwin L."/>
            <person name="Pitluck S."/>
            <person name="Peters L."/>
            <person name="Kyrpides N."/>
            <person name="Mavromatis K."/>
            <person name="Ivanova N."/>
            <person name="Ovchinnikova G."/>
            <person name="Pagani I."/>
            <person name="Daligault H."/>
            <person name="Detter J.C."/>
            <person name="Han C."/>
            <person name="Land M."/>
            <person name="Hauser L."/>
            <person name="Markowitz V."/>
            <person name="Cheng J.-F."/>
            <person name="Hugenholtz P."/>
            <person name="Woyke T."/>
            <person name="Wu D."/>
            <person name="Verbarg S."/>
            <person name="Frueling A."/>
            <person name="Brambilla E."/>
            <person name="Klenk H.-P."/>
            <person name="Eisen J.A."/>
        </authorList>
    </citation>
    <scope>NUCLEOTIDE SEQUENCE</scope>
    <source>
        <strain>DSM 1100</strain>
    </source>
</reference>
<dbReference type="Proteomes" id="UP000008461">
    <property type="component" value="Chromosome"/>
</dbReference>
<dbReference type="EMBL" id="CP002691">
    <property type="protein sequence ID" value="AEE49150.1"/>
    <property type="molecule type" value="Genomic_DNA"/>
</dbReference>
<keyword evidence="2" id="KW-1185">Reference proteome</keyword>
<dbReference type="AlphaFoldDB" id="F4KU14"/>